<dbReference type="Proteomes" id="UP000824120">
    <property type="component" value="Chromosome 5"/>
</dbReference>
<protein>
    <submittedName>
        <fullName evidence="1">Uncharacterized protein</fullName>
    </submittedName>
</protein>
<sequence>MKKKEPILPDENVVIKCSDELGVISLKNEEVVVEAGKKFTVSETVDMRSKESLMHTKTENCIFESMIGLSNIYNPSLRKLYRCMHVTVPRPLPSLRELMNATKRARRRL</sequence>
<gene>
    <name evidence="1" type="ORF">H5410_027366</name>
</gene>
<proteinExistence type="predicted"/>
<comment type="caution">
    <text evidence="1">The sequence shown here is derived from an EMBL/GenBank/DDBJ whole genome shotgun (WGS) entry which is preliminary data.</text>
</comment>
<dbReference type="AlphaFoldDB" id="A0A9J5YZN2"/>
<dbReference type="OrthoDB" id="690675at2759"/>
<evidence type="ECO:0000313" key="1">
    <source>
        <dbReference type="EMBL" id="KAG5605874.1"/>
    </source>
</evidence>
<reference evidence="1 2" key="1">
    <citation type="submission" date="2020-09" db="EMBL/GenBank/DDBJ databases">
        <title>De no assembly of potato wild relative species, Solanum commersonii.</title>
        <authorList>
            <person name="Cho K."/>
        </authorList>
    </citation>
    <scope>NUCLEOTIDE SEQUENCE [LARGE SCALE GENOMIC DNA]</scope>
    <source>
        <strain evidence="1">LZ3.2</strain>
        <tissue evidence="1">Leaf</tissue>
    </source>
</reference>
<keyword evidence="2" id="KW-1185">Reference proteome</keyword>
<dbReference type="EMBL" id="JACXVP010000005">
    <property type="protein sequence ID" value="KAG5605874.1"/>
    <property type="molecule type" value="Genomic_DNA"/>
</dbReference>
<evidence type="ECO:0000313" key="2">
    <source>
        <dbReference type="Proteomes" id="UP000824120"/>
    </source>
</evidence>
<accession>A0A9J5YZN2</accession>
<organism evidence="1 2">
    <name type="scientific">Solanum commersonii</name>
    <name type="common">Commerson's wild potato</name>
    <name type="synonym">Commerson's nightshade</name>
    <dbReference type="NCBI Taxonomy" id="4109"/>
    <lineage>
        <taxon>Eukaryota</taxon>
        <taxon>Viridiplantae</taxon>
        <taxon>Streptophyta</taxon>
        <taxon>Embryophyta</taxon>
        <taxon>Tracheophyta</taxon>
        <taxon>Spermatophyta</taxon>
        <taxon>Magnoliopsida</taxon>
        <taxon>eudicotyledons</taxon>
        <taxon>Gunneridae</taxon>
        <taxon>Pentapetalae</taxon>
        <taxon>asterids</taxon>
        <taxon>lamiids</taxon>
        <taxon>Solanales</taxon>
        <taxon>Solanaceae</taxon>
        <taxon>Solanoideae</taxon>
        <taxon>Solaneae</taxon>
        <taxon>Solanum</taxon>
    </lineage>
</organism>
<name>A0A9J5YZN2_SOLCO</name>